<evidence type="ECO:0000259" key="11">
    <source>
        <dbReference type="PROSITE" id="PS52035"/>
    </source>
</evidence>
<comment type="caution">
    <text evidence="12">The sequence shown here is derived from an EMBL/GenBank/DDBJ whole genome shotgun (WGS) entry which is preliminary data.</text>
</comment>
<keyword evidence="6" id="KW-0862">Zinc</keyword>
<protein>
    <submittedName>
        <fullName evidence="12">Immune inhibitor A</fullName>
    </submittedName>
</protein>
<comment type="cofactor">
    <cofactor evidence="1">
        <name>Zn(2+)</name>
        <dbReference type="ChEBI" id="CHEBI:29105"/>
    </cofactor>
</comment>
<accession>A0ABS7UDH0</accession>
<keyword evidence="4" id="KW-0479">Metal-binding</keyword>
<feature type="signal peptide" evidence="10">
    <location>
        <begin position="1"/>
        <end position="20"/>
    </location>
</feature>
<dbReference type="InterPro" id="IPR057246">
    <property type="entry name" value="CARBOXYPEPT_ZN_1"/>
</dbReference>
<keyword evidence="10" id="KW-0732">Signal</keyword>
<dbReference type="EMBL" id="JAIQZJ010000007">
    <property type="protein sequence ID" value="MBZ5739046.1"/>
    <property type="molecule type" value="Genomic_DNA"/>
</dbReference>
<dbReference type="Gene3D" id="3.40.630.10">
    <property type="entry name" value="Zn peptidases"/>
    <property type="match status" value="1"/>
</dbReference>
<evidence type="ECO:0000256" key="10">
    <source>
        <dbReference type="SAM" id="SignalP"/>
    </source>
</evidence>
<name>A0ABS7UDH0_9ACTN</name>
<dbReference type="Proteomes" id="UP000780875">
    <property type="component" value="Unassembled WGS sequence"/>
</dbReference>
<keyword evidence="13" id="KW-1185">Reference proteome</keyword>
<organism evidence="12 13">
    <name type="scientific">Nocardioides mangrovi</name>
    <dbReference type="NCBI Taxonomy" id="2874580"/>
    <lineage>
        <taxon>Bacteria</taxon>
        <taxon>Bacillati</taxon>
        <taxon>Actinomycetota</taxon>
        <taxon>Actinomycetes</taxon>
        <taxon>Propionibacteriales</taxon>
        <taxon>Nocardioidaceae</taxon>
        <taxon>Nocardioides</taxon>
    </lineage>
</organism>
<keyword evidence="5" id="KW-0378">Hydrolase</keyword>
<keyword evidence="7" id="KW-0482">Metalloprotease</keyword>
<reference evidence="12 13" key="1">
    <citation type="submission" date="2021-09" db="EMBL/GenBank/DDBJ databases">
        <title>Whole genome sequence of Nocardioides sp. GBK3QG-3.</title>
        <authorList>
            <person name="Tuo L."/>
        </authorList>
    </citation>
    <scope>NUCLEOTIDE SEQUENCE [LARGE SCALE GENOMIC DNA]</scope>
    <source>
        <strain evidence="12 13">GBK3QG-3</strain>
    </source>
</reference>
<feature type="active site" description="Proton donor/acceptor" evidence="8">
    <location>
        <position position="387"/>
    </location>
</feature>
<evidence type="ECO:0000256" key="6">
    <source>
        <dbReference type="ARBA" id="ARBA00022833"/>
    </source>
</evidence>
<dbReference type="PROSITE" id="PS52035">
    <property type="entry name" value="PEPTIDASE_M14"/>
    <property type="match status" value="1"/>
</dbReference>
<dbReference type="PROSITE" id="PS00132">
    <property type="entry name" value="CARBOXYPEPT_ZN_1"/>
    <property type="match status" value="1"/>
</dbReference>
<evidence type="ECO:0000256" key="1">
    <source>
        <dbReference type="ARBA" id="ARBA00001947"/>
    </source>
</evidence>
<dbReference type="SUPFAM" id="SSF53187">
    <property type="entry name" value="Zn-dependent exopeptidases"/>
    <property type="match status" value="1"/>
</dbReference>
<dbReference type="Pfam" id="PF00246">
    <property type="entry name" value="Peptidase_M14"/>
    <property type="match status" value="1"/>
</dbReference>
<dbReference type="RefSeq" id="WP_224123419.1">
    <property type="nucleotide sequence ID" value="NZ_JAIQZJ010000007.1"/>
</dbReference>
<gene>
    <name evidence="12" type="ORF">K8U61_12800</name>
</gene>
<evidence type="ECO:0000256" key="7">
    <source>
        <dbReference type="ARBA" id="ARBA00023049"/>
    </source>
</evidence>
<dbReference type="Pfam" id="PF20773">
    <property type="entry name" value="InhA-like_MAM"/>
    <property type="match status" value="1"/>
</dbReference>
<evidence type="ECO:0000313" key="12">
    <source>
        <dbReference type="EMBL" id="MBZ5739046.1"/>
    </source>
</evidence>
<feature type="chain" id="PRO_5046151978" evidence="10">
    <location>
        <begin position="21"/>
        <end position="1047"/>
    </location>
</feature>
<dbReference type="InterPro" id="IPR000834">
    <property type="entry name" value="Peptidase_M14"/>
</dbReference>
<evidence type="ECO:0000256" key="9">
    <source>
        <dbReference type="SAM" id="MobiDB-lite"/>
    </source>
</evidence>
<dbReference type="InterPro" id="IPR033810">
    <property type="entry name" value="Carboxypeptidase_T"/>
</dbReference>
<dbReference type="PANTHER" id="PTHR11705:SF143">
    <property type="entry name" value="SLL0236 PROTEIN"/>
    <property type="match status" value="1"/>
</dbReference>
<evidence type="ECO:0000256" key="4">
    <source>
        <dbReference type="ARBA" id="ARBA00022723"/>
    </source>
</evidence>
<dbReference type="SMART" id="SM00631">
    <property type="entry name" value="Zn_pept"/>
    <property type="match status" value="1"/>
</dbReference>
<evidence type="ECO:0000256" key="3">
    <source>
        <dbReference type="ARBA" id="ARBA00022670"/>
    </source>
</evidence>
<dbReference type="CDD" id="cd03859">
    <property type="entry name" value="M14_CPT"/>
    <property type="match status" value="1"/>
</dbReference>
<evidence type="ECO:0000256" key="5">
    <source>
        <dbReference type="ARBA" id="ARBA00022801"/>
    </source>
</evidence>
<evidence type="ECO:0000313" key="13">
    <source>
        <dbReference type="Proteomes" id="UP000780875"/>
    </source>
</evidence>
<evidence type="ECO:0000256" key="8">
    <source>
        <dbReference type="PROSITE-ProRule" id="PRU01379"/>
    </source>
</evidence>
<proteinExistence type="inferred from homology"/>
<evidence type="ECO:0000256" key="2">
    <source>
        <dbReference type="ARBA" id="ARBA00005988"/>
    </source>
</evidence>
<keyword evidence="3" id="KW-0645">Protease</keyword>
<sequence>MRRLAPLAVLTALAAAVGLAGVTAPGAAGSAPSDRGVGPSVYVGSLTLEQIGDLRRAGLDREDISTTGSGADGKVGVEVVVEPDQAAKLVGRGLPLTEKKIAGQPVSRLMAEADSPTVFRSYSEPGGIRDELVQLTRDNPGLTKLERIGATVQGQPILAVKVTANARSVRDGSRPAVLYSAAQHAREWITPEMDRRLLHYVVDGYRTSPRIHRLLQTTELWFVPVANPDGYDFTFTEGNRLWRKNLRDNNGDGQITGNDGVDPNRNFPTKWGYDNEGSSPSYGSETYRGGAPASEPETRAMDGLLRRIGFAFQVNYHSAAELLLYGVGWQVSTRSPDDLIFEAQAGDDADPAVPGYDPDQSAELYTTNGETTEHAHDAYGTLAYTPEMSTCQTASAVDPDDAFDPDDCESVFNFPDSEPLIQAEFEKNLPFALSVAASAHDPAHPVSAVGRTAPDFEVDSFDVSYGDPQTVAVTARRELRGLVLRYSIDGRRPRTAPTRMWQGGERYGDEGTTYYGEYRGLVRGARPGDHVKVWFEAWAPGRGRRTSPSFTYRLAENAHHRVLVIADEDYDGVNPTYDPPLTAPKYAATYVQALRRAGISASVWDVSRQGVPHPLGVLSHFRGVVWYDGDNRLTQDPEDEVTETYFGDLPDASVAEREQDLTIAVRDFLNEGGKLVDTGETATYYGILAGDVGGIYYGLNGDPTAPCEVTDDPFGDCLLLADDFAQYYLGRYARGTSESPTGFAGTGALAGTGATFGGPALTANPLDESGTFPATSTVLSPDEFPLFDSSTAGSYTGSAGGPFDPPEGTWYVGGLHVDDSYMRLTREVDLTGTTAAQAPTLQAQLSYNTEEGYDNVVVEAHTVGQDDWTTLPEAGGLTSTTVPTECEAGFLLDEHPFLLHYLTPGDPCAPTGTSGTWNAMTGDSGGWQTASFDLSAFAGKQVEVAISYVTDPGSGGTGLFIDDTRLVVGGATVDSEGFESGLGPWTIAPPPEGSSPGTGSLVRSEALFSPAVHTGDTVLLGFGVEQVASPAEQTALLRHAFASVGLR</sequence>
<comment type="similarity">
    <text evidence="2 8">Belongs to the peptidase M14 family.</text>
</comment>
<feature type="domain" description="Peptidase M14" evidence="11">
    <location>
        <begin position="118"/>
        <end position="439"/>
    </location>
</feature>
<feature type="region of interest" description="Disordered" evidence="9">
    <location>
        <begin position="250"/>
        <end position="295"/>
    </location>
</feature>
<dbReference type="PRINTS" id="PR00765">
    <property type="entry name" value="CRBOXYPTASEA"/>
</dbReference>
<dbReference type="PANTHER" id="PTHR11705">
    <property type="entry name" value="PROTEASE FAMILY M14 CARBOXYPEPTIDASE A,B"/>
    <property type="match status" value="1"/>
</dbReference>